<protein>
    <submittedName>
        <fullName evidence="1">Uncharacterized protein</fullName>
    </submittedName>
</protein>
<reference evidence="1 2" key="1">
    <citation type="submission" date="2015-07" db="EMBL/GenBank/DDBJ databases">
        <title>The genome of Melipona quadrifasciata.</title>
        <authorList>
            <person name="Pan H."/>
            <person name="Kapheim K."/>
        </authorList>
    </citation>
    <scope>NUCLEOTIDE SEQUENCE [LARGE SCALE GENOMIC DNA]</scope>
    <source>
        <strain evidence="1">0111107301</strain>
        <tissue evidence="1">Whole body</tissue>
    </source>
</reference>
<organism evidence="1 2">
    <name type="scientific">Melipona quadrifasciata</name>
    <dbReference type="NCBI Taxonomy" id="166423"/>
    <lineage>
        <taxon>Eukaryota</taxon>
        <taxon>Metazoa</taxon>
        <taxon>Ecdysozoa</taxon>
        <taxon>Arthropoda</taxon>
        <taxon>Hexapoda</taxon>
        <taxon>Insecta</taxon>
        <taxon>Pterygota</taxon>
        <taxon>Neoptera</taxon>
        <taxon>Endopterygota</taxon>
        <taxon>Hymenoptera</taxon>
        <taxon>Apocrita</taxon>
        <taxon>Aculeata</taxon>
        <taxon>Apoidea</taxon>
        <taxon>Anthophila</taxon>
        <taxon>Apidae</taxon>
        <taxon>Melipona</taxon>
    </lineage>
</organism>
<dbReference type="EMBL" id="KQ435824">
    <property type="protein sequence ID" value="KOX72133.1"/>
    <property type="molecule type" value="Genomic_DNA"/>
</dbReference>
<dbReference type="Proteomes" id="UP000053105">
    <property type="component" value="Unassembled WGS sequence"/>
</dbReference>
<sequence>MKIMKFYVWPCDVILQTEVHCSGDKVNHFHTKDVHSYVEVSPFTTLLTIKTINYITNISYIHDSETSFQHYRNHFEHSICLEYDIIGRPKADLFFQCGQEGSSSRSCR</sequence>
<evidence type="ECO:0000313" key="1">
    <source>
        <dbReference type="EMBL" id="KOX72133.1"/>
    </source>
</evidence>
<proteinExistence type="predicted"/>
<evidence type="ECO:0000313" key="2">
    <source>
        <dbReference type="Proteomes" id="UP000053105"/>
    </source>
</evidence>
<gene>
    <name evidence="1" type="ORF">WN51_00994</name>
</gene>
<accession>A0A0M8ZYE4</accession>
<keyword evidence="2" id="KW-1185">Reference proteome</keyword>
<name>A0A0M8ZYE4_9HYME</name>
<dbReference type="AlphaFoldDB" id="A0A0M8ZYE4"/>